<dbReference type="Gene3D" id="3.40.640.10">
    <property type="entry name" value="Type I PLP-dependent aspartate aminotransferase-like (Major domain)"/>
    <property type="match status" value="1"/>
</dbReference>
<name>A0A2T5G7L8_9BACL</name>
<sequence length="508" mass="55238">MSNFPFPPASGEQPPYAQDEPRRVLDPTRHRRAPILEALAAHSARTRAAFHIPGHKGGRGMDPEFRRILGDQALAFDLINIAPLDDLHAPTGAIREAEALAAELYAAEDAFFSVQGTTTAIEAMLLAALRPGEKVLLPRNVHKSVLSGLILSGAIPVFLAPEADPVLGILHGLTPEVVARALDEHPDARALLLVHPTYYGTGSPLETIVSLAHSRGIPVLVDAAHGAHLPFHPDLPVFPTFAGADLVAVSMHKLGGALTQASLLLRQGSFVPRERVRASMNLLQTTSSSYLLLASLDAARRFLALEGRRRVGRAVRLALRAREEAERLGGLYIPGPFRPELGFSFDPTKFLVHVADLGLSGAEVERILRERFAIEVELSDPFNVLFVISVGDTERSIALLLQALKYLVREEKRDVPKVMPFLLPPEAPLVISPREAYFAEGELVPLEEAEGRISGEAVVTYPPGIPLVLPGERWTSQLLAYLEFARSRGVEVRGTSHPKAHVVRVVVE</sequence>
<dbReference type="Proteomes" id="UP000244016">
    <property type="component" value="Unassembled WGS sequence"/>
</dbReference>
<dbReference type="InterPro" id="IPR008286">
    <property type="entry name" value="Prn/Lys/Arg_de-COase_C"/>
</dbReference>
<dbReference type="InterPro" id="IPR052357">
    <property type="entry name" value="Orn_Lys_Arg_decarboxylase-I"/>
</dbReference>
<protein>
    <submittedName>
        <fullName evidence="8">Arginine decarboxylase</fullName>
    </submittedName>
</protein>
<reference evidence="8 9" key="1">
    <citation type="submission" date="2017-08" db="EMBL/GenBank/DDBJ databases">
        <title>Burning lignite coal seam in the remote Altai Mountains harbors a hydrogen-driven thermophilic microbial community.</title>
        <authorList>
            <person name="Kadnikov V.V."/>
            <person name="Mardanov A.V."/>
            <person name="Ivasenko D."/>
            <person name="Beletsky A.V."/>
            <person name="Karnachuk O.V."/>
            <person name="Ravin N.V."/>
        </authorList>
    </citation>
    <scope>NUCLEOTIDE SEQUENCE [LARGE SCALE GENOMIC DNA]</scope>
    <source>
        <strain evidence="8">AL31</strain>
    </source>
</reference>
<dbReference type="SUPFAM" id="SSF53383">
    <property type="entry name" value="PLP-dependent transferases"/>
    <property type="match status" value="1"/>
</dbReference>
<dbReference type="InterPro" id="IPR000310">
    <property type="entry name" value="Orn/Lys/Arg_deCO2ase_major_dom"/>
</dbReference>
<evidence type="ECO:0000256" key="4">
    <source>
        <dbReference type="ARBA" id="ARBA00022898"/>
    </source>
</evidence>
<comment type="caution">
    <text evidence="8">The sequence shown here is derived from an EMBL/GenBank/DDBJ whole genome shotgun (WGS) entry which is preliminary data.</text>
</comment>
<dbReference type="PROSITE" id="PS00703">
    <property type="entry name" value="OKR_DC_1"/>
    <property type="match status" value="1"/>
</dbReference>
<dbReference type="Pfam" id="PF01276">
    <property type="entry name" value="OKR_DC_1"/>
    <property type="match status" value="1"/>
</dbReference>
<evidence type="ECO:0000256" key="3">
    <source>
        <dbReference type="ARBA" id="ARBA00022793"/>
    </source>
</evidence>
<proteinExistence type="inferred from homology"/>
<evidence type="ECO:0000256" key="2">
    <source>
        <dbReference type="ARBA" id="ARBA00010671"/>
    </source>
</evidence>
<evidence type="ECO:0000256" key="1">
    <source>
        <dbReference type="ARBA" id="ARBA00001933"/>
    </source>
</evidence>
<dbReference type="EMBL" id="PEBW01000003">
    <property type="protein sequence ID" value="PTQ52172.1"/>
    <property type="molecule type" value="Genomic_DNA"/>
</dbReference>
<dbReference type="PANTHER" id="PTHR43277:SF4">
    <property type="entry name" value="ARGININE DECARBOXYLASE"/>
    <property type="match status" value="1"/>
</dbReference>
<dbReference type="Pfam" id="PF03711">
    <property type="entry name" value="OKR_DC_1_C"/>
    <property type="match status" value="1"/>
</dbReference>
<feature type="region of interest" description="Disordered" evidence="6">
    <location>
        <begin position="1"/>
        <end position="23"/>
    </location>
</feature>
<dbReference type="InterPro" id="IPR015424">
    <property type="entry name" value="PyrdxlP-dep_Trfase"/>
</dbReference>
<evidence type="ECO:0000313" key="9">
    <source>
        <dbReference type="Proteomes" id="UP000244016"/>
    </source>
</evidence>
<dbReference type="SUPFAM" id="SSF55904">
    <property type="entry name" value="Ornithine decarboxylase C-terminal domain"/>
    <property type="match status" value="1"/>
</dbReference>
<keyword evidence="4" id="KW-0663">Pyridoxal phosphate</keyword>
<feature type="domain" description="Orn/Lys/Arg decarboxylases family 1 pyridoxal-P attachment site" evidence="7">
    <location>
        <begin position="248"/>
        <end position="262"/>
    </location>
</feature>
<dbReference type="AlphaFoldDB" id="A0A2T5G7L8"/>
<evidence type="ECO:0000256" key="5">
    <source>
        <dbReference type="ARBA" id="ARBA00023239"/>
    </source>
</evidence>
<dbReference type="InterPro" id="IPR036633">
    <property type="entry name" value="Prn/Lys/Arg_de-COase_C_sf"/>
</dbReference>
<dbReference type="Gene3D" id="3.90.100.10">
    <property type="entry name" value="Orn/Lys/Arg decarboxylase, C-terminal domain"/>
    <property type="match status" value="1"/>
</dbReference>
<comment type="cofactor">
    <cofactor evidence="1">
        <name>pyridoxal 5'-phosphate</name>
        <dbReference type="ChEBI" id="CHEBI:597326"/>
    </cofactor>
</comment>
<evidence type="ECO:0000313" key="8">
    <source>
        <dbReference type="EMBL" id="PTQ52172.1"/>
    </source>
</evidence>
<dbReference type="GO" id="GO:0016831">
    <property type="term" value="F:carboxy-lyase activity"/>
    <property type="evidence" value="ECO:0007669"/>
    <property type="project" value="UniProtKB-KW"/>
</dbReference>
<gene>
    <name evidence="8" type="ORF">BLITH_1139</name>
</gene>
<accession>A0A2T5G7L8</accession>
<organism evidence="8 9">
    <name type="scientific">Brockia lithotrophica</name>
    <dbReference type="NCBI Taxonomy" id="933949"/>
    <lineage>
        <taxon>Bacteria</taxon>
        <taxon>Bacillati</taxon>
        <taxon>Bacillota</taxon>
        <taxon>Bacilli</taxon>
        <taxon>Bacillales</taxon>
        <taxon>Bacillales Family X. Incertae Sedis</taxon>
        <taxon>Brockia</taxon>
    </lineage>
</organism>
<dbReference type="PANTHER" id="PTHR43277">
    <property type="entry name" value="ARGININE DECARBOXYLASE"/>
    <property type="match status" value="1"/>
</dbReference>
<keyword evidence="3" id="KW-0210">Decarboxylase</keyword>
<evidence type="ECO:0000259" key="7">
    <source>
        <dbReference type="PROSITE" id="PS00703"/>
    </source>
</evidence>
<dbReference type="InterPro" id="IPR015421">
    <property type="entry name" value="PyrdxlP-dep_Trfase_major"/>
</dbReference>
<keyword evidence="5" id="KW-0456">Lyase</keyword>
<comment type="similarity">
    <text evidence="2">Belongs to the Orn/Lys/Arg decarboxylase class-I family.</text>
</comment>
<evidence type="ECO:0000256" key="6">
    <source>
        <dbReference type="SAM" id="MobiDB-lite"/>
    </source>
</evidence>